<name>W3WT46_PESFW</name>
<dbReference type="eggNOG" id="KOG1198">
    <property type="taxonomic scope" value="Eukaryota"/>
</dbReference>
<proteinExistence type="predicted"/>
<reference evidence="3" key="1">
    <citation type="journal article" date="2015" name="BMC Genomics">
        <title>Genomic and transcriptomic analysis of the endophytic fungus Pestalotiopsis fici reveals its lifestyle and high potential for synthesis of natural products.</title>
        <authorList>
            <person name="Wang X."/>
            <person name="Zhang X."/>
            <person name="Liu L."/>
            <person name="Xiang M."/>
            <person name="Wang W."/>
            <person name="Sun X."/>
            <person name="Che Y."/>
            <person name="Guo L."/>
            <person name="Liu G."/>
            <person name="Guo L."/>
            <person name="Wang C."/>
            <person name="Yin W.B."/>
            <person name="Stadler M."/>
            <person name="Zhang X."/>
            <person name="Liu X."/>
        </authorList>
    </citation>
    <scope>NUCLEOTIDE SEQUENCE [LARGE SCALE GENOMIC DNA]</scope>
    <source>
        <strain evidence="3">W106-1 / CGMCC3.15140</strain>
    </source>
</reference>
<dbReference type="InterPro" id="IPR047122">
    <property type="entry name" value="Trans-enoyl_RdTase-like"/>
</dbReference>
<keyword evidence="1" id="KW-0560">Oxidoreductase</keyword>
<accession>W3WT46</accession>
<sequence>MQLARAAGYQVVATSSTKNFEYLKSLGASLVFNYKAAKTVPAIIAALENKTCAGAYAIGTGSLEACIDIVAAVPGRKFVTQASTPLDMSDLPTGPVGFIWAVLKMMWWNISVGVKAKCKGVQTKFIWGSDLKANEVGSAIYNDFLPEALATGQFLAKPDPTVVGSGLENIQNGIDLCKGGVSATKVVVSL</sequence>
<dbReference type="HOGENOM" id="CLU_1670356_0_0_1"/>
<dbReference type="RefSeq" id="XP_007837694.1">
    <property type="nucleotide sequence ID" value="XM_007839503.1"/>
</dbReference>
<evidence type="ECO:0000313" key="2">
    <source>
        <dbReference type="EMBL" id="ETS77048.1"/>
    </source>
</evidence>
<evidence type="ECO:0008006" key="4">
    <source>
        <dbReference type="Google" id="ProtNLM"/>
    </source>
</evidence>
<dbReference type="Gene3D" id="3.40.50.720">
    <property type="entry name" value="NAD(P)-binding Rossmann-like Domain"/>
    <property type="match status" value="1"/>
</dbReference>
<dbReference type="OrthoDB" id="48317at2759"/>
<gene>
    <name evidence="2" type="ORF">PFICI_10922</name>
</gene>
<dbReference type="EMBL" id="KI912116">
    <property type="protein sequence ID" value="ETS77048.1"/>
    <property type="molecule type" value="Genomic_DNA"/>
</dbReference>
<evidence type="ECO:0000313" key="3">
    <source>
        <dbReference type="Proteomes" id="UP000030651"/>
    </source>
</evidence>
<dbReference type="GO" id="GO:0016651">
    <property type="term" value="F:oxidoreductase activity, acting on NAD(P)H"/>
    <property type="evidence" value="ECO:0007669"/>
    <property type="project" value="InterPro"/>
</dbReference>
<dbReference type="GeneID" id="19275935"/>
<dbReference type="SUPFAM" id="SSF51735">
    <property type="entry name" value="NAD(P)-binding Rossmann-fold domains"/>
    <property type="match status" value="1"/>
</dbReference>
<dbReference type="KEGG" id="pfy:PFICI_10922"/>
<dbReference type="AlphaFoldDB" id="W3WT46"/>
<dbReference type="PANTHER" id="PTHR45348:SF2">
    <property type="entry name" value="ZINC-TYPE ALCOHOL DEHYDROGENASE-LIKE PROTEIN C2E1P3.01"/>
    <property type="match status" value="1"/>
</dbReference>
<keyword evidence="3" id="KW-1185">Reference proteome</keyword>
<dbReference type="Gene3D" id="3.90.180.10">
    <property type="entry name" value="Medium-chain alcohol dehydrogenases, catalytic domain"/>
    <property type="match status" value="1"/>
</dbReference>
<organism evidence="2 3">
    <name type="scientific">Pestalotiopsis fici (strain W106-1 / CGMCC3.15140)</name>
    <dbReference type="NCBI Taxonomy" id="1229662"/>
    <lineage>
        <taxon>Eukaryota</taxon>
        <taxon>Fungi</taxon>
        <taxon>Dikarya</taxon>
        <taxon>Ascomycota</taxon>
        <taxon>Pezizomycotina</taxon>
        <taxon>Sordariomycetes</taxon>
        <taxon>Xylariomycetidae</taxon>
        <taxon>Amphisphaeriales</taxon>
        <taxon>Sporocadaceae</taxon>
        <taxon>Pestalotiopsis</taxon>
    </lineage>
</organism>
<dbReference type="PANTHER" id="PTHR45348">
    <property type="entry name" value="HYPOTHETICAL OXIDOREDUCTASE (EUROFUNG)"/>
    <property type="match status" value="1"/>
</dbReference>
<protein>
    <recommendedName>
        <fullName evidence="4">Alcohol dehydrogenase-like C-terminal domain-containing protein</fullName>
    </recommendedName>
</protein>
<dbReference type="OMA" id="ICTEIVH"/>
<dbReference type="InParanoid" id="W3WT46"/>
<evidence type="ECO:0000256" key="1">
    <source>
        <dbReference type="ARBA" id="ARBA00023002"/>
    </source>
</evidence>
<dbReference type="Proteomes" id="UP000030651">
    <property type="component" value="Unassembled WGS sequence"/>
</dbReference>
<dbReference type="InterPro" id="IPR036291">
    <property type="entry name" value="NAD(P)-bd_dom_sf"/>
</dbReference>